<keyword evidence="6" id="KW-1133">Transmembrane helix</keyword>
<keyword evidence="5" id="KW-0560">Oxidoreductase</keyword>
<comment type="similarity">
    <text evidence="2">Belongs to the DAMOX/DASOX family.</text>
</comment>
<evidence type="ECO:0000259" key="7">
    <source>
        <dbReference type="Pfam" id="PF01266"/>
    </source>
</evidence>
<dbReference type="GeneID" id="19323840"/>
<dbReference type="GO" id="GO:0019478">
    <property type="term" value="P:D-amino acid catabolic process"/>
    <property type="evidence" value="ECO:0007669"/>
    <property type="project" value="TreeGrafter"/>
</dbReference>
<reference evidence="9" key="1">
    <citation type="journal article" date="2013" name="Genome Announc.">
        <title>Draft genome sequence of the ascomycete Phaeoacremonium aleophilum strain UCR-PA7, a causal agent of the esca disease complex in grapevines.</title>
        <authorList>
            <person name="Blanco-Ulate B."/>
            <person name="Rolshausen P."/>
            <person name="Cantu D."/>
        </authorList>
    </citation>
    <scope>NUCLEOTIDE SEQUENCE [LARGE SCALE GENOMIC DNA]</scope>
    <source>
        <strain evidence="9">UCR-PA7</strain>
    </source>
</reference>
<dbReference type="PANTHER" id="PTHR11530:SF29">
    <property type="entry name" value="FAD DEPENDENT OXIDOREDUCTASE SUPERFAMILY (AFU_ORTHOLOGUE AFUA_6G10230)"/>
    <property type="match status" value="1"/>
</dbReference>
<dbReference type="PANTHER" id="PTHR11530">
    <property type="entry name" value="D-AMINO ACID OXIDASE"/>
    <property type="match status" value="1"/>
</dbReference>
<keyword evidence="6" id="KW-0812">Transmembrane</keyword>
<dbReference type="OrthoDB" id="2015447at2759"/>
<dbReference type="SUPFAM" id="SSF51971">
    <property type="entry name" value="Nucleotide-binding domain"/>
    <property type="match status" value="1"/>
</dbReference>
<keyword evidence="3" id="KW-0285">Flavoprotein</keyword>
<dbReference type="Gene3D" id="3.30.9.10">
    <property type="entry name" value="D-Amino Acid Oxidase, subunit A, domain 2"/>
    <property type="match status" value="1"/>
</dbReference>
<dbReference type="eggNOG" id="KOG3923">
    <property type="taxonomic scope" value="Eukaryota"/>
</dbReference>
<dbReference type="GO" id="GO:0003884">
    <property type="term" value="F:D-amino-acid oxidase activity"/>
    <property type="evidence" value="ECO:0007669"/>
    <property type="project" value="InterPro"/>
</dbReference>
<keyword evidence="9" id="KW-1185">Reference proteome</keyword>
<accession>R8BNM9</accession>
<evidence type="ECO:0000256" key="5">
    <source>
        <dbReference type="ARBA" id="ARBA00023002"/>
    </source>
</evidence>
<keyword evidence="4" id="KW-0274">FAD</keyword>
<dbReference type="GO" id="GO:0071949">
    <property type="term" value="F:FAD binding"/>
    <property type="evidence" value="ECO:0007669"/>
    <property type="project" value="InterPro"/>
</dbReference>
<protein>
    <submittedName>
        <fullName evidence="8">Putative fad dependent oxidoreductase superfamily protein</fullName>
    </submittedName>
</protein>
<evidence type="ECO:0000256" key="2">
    <source>
        <dbReference type="ARBA" id="ARBA00006730"/>
    </source>
</evidence>
<dbReference type="KEGG" id="tmn:UCRPA7_3487"/>
<dbReference type="Gene3D" id="3.40.50.720">
    <property type="entry name" value="NAD(P)-binding Rossmann-like Domain"/>
    <property type="match status" value="1"/>
</dbReference>
<evidence type="ECO:0000256" key="6">
    <source>
        <dbReference type="SAM" id="Phobius"/>
    </source>
</evidence>
<dbReference type="InterPro" id="IPR023209">
    <property type="entry name" value="DAO"/>
</dbReference>
<dbReference type="EMBL" id="KB933057">
    <property type="protein sequence ID" value="EOO01013.1"/>
    <property type="molecule type" value="Genomic_DNA"/>
</dbReference>
<dbReference type="AlphaFoldDB" id="R8BNM9"/>
<feature type="transmembrane region" description="Helical" evidence="6">
    <location>
        <begin position="12"/>
        <end position="34"/>
    </location>
</feature>
<dbReference type="HOGENOM" id="CLU_034311_3_0_1"/>
<evidence type="ECO:0000256" key="1">
    <source>
        <dbReference type="ARBA" id="ARBA00001974"/>
    </source>
</evidence>
<sequence length="262" mass="29278">MASTELRLKRHFFKQPVVILGAGIIGCAIAYNVLKEGYSVVLVADKLPGCQSVYYPSQWAGASWHFSKEGSKEDKYLQAITFRVWSKMRNEDGPQCGVMPVHTTEFYATGPAGRASFWAEGLTSIITRTSADRQMPDPYEKAIEYDSLVLDPNFHLPYLKQKIEQMGGRFLEKKVHSLADLHAMFPQSRVLVNASGCGSKDLIDVRDEKCFWERGQNIFFKTDKTDEVLIGHAAAPKEYTYVIPRPLQGGVILGGVKQPGNL</sequence>
<evidence type="ECO:0000313" key="9">
    <source>
        <dbReference type="Proteomes" id="UP000014074"/>
    </source>
</evidence>
<gene>
    <name evidence="8" type="ORF">UCRPA7_3487</name>
</gene>
<evidence type="ECO:0000313" key="8">
    <source>
        <dbReference type="EMBL" id="EOO01013.1"/>
    </source>
</evidence>
<evidence type="ECO:0000256" key="3">
    <source>
        <dbReference type="ARBA" id="ARBA00022630"/>
    </source>
</evidence>
<comment type="cofactor">
    <cofactor evidence="1">
        <name>FAD</name>
        <dbReference type="ChEBI" id="CHEBI:57692"/>
    </cofactor>
</comment>
<organism evidence="8 9">
    <name type="scientific">Phaeoacremonium minimum (strain UCR-PA7)</name>
    <name type="common">Esca disease fungus</name>
    <name type="synonym">Togninia minima</name>
    <dbReference type="NCBI Taxonomy" id="1286976"/>
    <lineage>
        <taxon>Eukaryota</taxon>
        <taxon>Fungi</taxon>
        <taxon>Dikarya</taxon>
        <taxon>Ascomycota</taxon>
        <taxon>Pezizomycotina</taxon>
        <taxon>Sordariomycetes</taxon>
        <taxon>Sordariomycetidae</taxon>
        <taxon>Togniniales</taxon>
        <taxon>Togniniaceae</taxon>
        <taxon>Phaeoacremonium</taxon>
    </lineage>
</organism>
<dbReference type="GO" id="GO:0005737">
    <property type="term" value="C:cytoplasm"/>
    <property type="evidence" value="ECO:0007669"/>
    <property type="project" value="TreeGrafter"/>
</dbReference>
<dbReference type="InterPro" id="IPR006076">
    <property type="entry name" value="FAD-dep_OxRdtase"/>
</dbReference>
<feature type="domain" description="FAD dependent oxidoreductase" evidence="7">
    <location>
        <begin position="17"/>
        <end position="256"/>
    </location>
</feature>
<proteinExistence type="inferred from homology"/>
<name>R8BNM9_PHAM7</name>
<dbReference type="Proteomes" id="UP000014074">
    <property type="component" value="Unassembled WGS sequence"/>
</dbReference>
<dbReference type="RefSeq" id="XP_007914232.1">
    <property type="nucleotide sequence ID" value="XM_007916041.1"/>
</dbReference>
<keyword evidence="6" id="KW-0472">Membrane</keyword>
<dbReference type="PROSITE" id="PS51257">
    <property type="entry name" value="PROKAR_LIPOPROTEIN"/>
    <property type="match status" value="1"/>
</dbReference>
<dbReference type="Pfam" id="PF01266">
    <property type="entry name" value="DAO"/>
    <property type="match status" value="1"/>
</dbReference>
<evidence type="ECO:0000256" key="4">
    <source>
        <dbReference type="ARBA" id="ARBA00022827"/>
    </source>
</evidence>